<keyword evidence="3" id="KW-1185">Reference proteome</keyword>
<feature type="domain" description="HYR" evidence="2">
    <location>
        <begin position="149"/>
        <end position="229"/>
    </location>
</feature>
<evidence type="ECO:0000259" key="2">
    <source>
        <dbReference type="PROSITE" id="PS50825"/>
    </source>
</evidence>
<keyword evidence="1" id="KW-0677">Repeat</keyword>
<dbReference type="RefSeq" id="XP_014675371.1">
    <property type="nucleotide sequence ID" value="XM_014819885.1"/>
</dbReference>
<evidence type="ECO:0000313" key="4">
    <source>
        <dbReference type="RefSeq" id="XP_014675371.1"/>
    </source>
</evidence>
<name>A0ABM1ET50_PRICU</name>
<evidence type="ECO:0000256" key="1">
    <source>
        <dbReference type="ARBA" id="ARBA00022737"/>
    </source>
</evidence>
<gene>
    <name evidence="4" type="primary">LOC106815427</name>
</gene>
<protein>
    <submittedName>
        <fullName evidence="4">Uncharacterized protein LOC106815427</fullName>
    </submittedName>
</protein>
<organism evidence="3 4">
    <name type="scientific">Priapulus caudatus</name>
    <name type="common">Priapulid worm</name>
    <dbReference type="NCBI Taxonomy" id="37621"/>
    <lineage>
        <taxon>Eukaryota</taxon>
        <taxon>Metazoa</taxon>
        <taxon>Ecdysozoa</taxon>
        <taxon>Scalidophora</taxon>
        <taxon>Priapulida</taxon>
        <taxon>Priapulimorpha</taxon>
        <taxon>Priapulimorphida</taxon>
        <taxon>Priapulidae</taxon>
        <taxon>Priapulus</taxon>
    </lineage>
</organism>
<dbReference type="Pfam" id="PF02494">
    <property type="entry name" value="HYR"/>
    <property type="match status" value="1"/>
</dbReference>
<evidence type="ECO:0000313" key="3">
    <source>
        <dbReference type="Proteomes" id="UP000695022"/>
    </source>
</evidence>
<proteinExistence type="predicted"/>
<dbReference type="GeneID" id="106815427"/>
<sequence>MSGAGLLATFWYDQEPLTLDLAKARPRVCSQDGQGTNLAFHVERRRRGYAWITLGNLYDVQQKDSVFQQGFYGQLARVNVWHRSLDADTEIPAQASGCKTAPVIYDGLAVRWSGYDDVYGKVDVVHNSECGEVVCPPGYGGINCSVALTDKIPPQADFCPADIRVVTPHRQTVVDWAEPRFFDDREIVRQNQTYRPRDLFTWGDYLVTYAVFDAAGNVGTCSFRLYVLREDCKQPEVPASVVEQCEEWGPEGQYRYCTVACADDSQRFSQPMPGFYSCGSDATWRPNRGVASKLSYLPCTDTRSPDARVVLRMNYHTENPCSKDTRASLQVSLMTGMHLMNAATPMCADPNCDSLNVTVDCVESGSGGMYVSRASFVTPSESLGGVLEAVQNSVMNNDALAIQHNVDRVSKDLSSFSLLPEPYCTAGSTFLHDTCGKRAGGEEKSFSGCGIG</sequence>
<dbReference type="InterPro" id="IPR003410">
    <property type="entry name" value="HYR_dom"/>
</dbReference>
<reference evidence="4" key="1">
    <citation type="submission" date="2025-08" db="UniProtKB">
        <authorList>
            <consortium name="RefSeq"/>
        </authorList>
    </citation>
    <scope>IDENTIFICATION</scope>
</reference>
<dbReference type="Proteomes" id="UP000695022">
    <property type="component" value="Unplaced"/>
</dbReference>
<accession>A0ABM1ET50</accession>
<dbReference type="PROSITE" id="PS50825">
    <property type="entry name" value="HYR"/>
    <property type="match status" value="1"/>
</dbReference>